<accession>A0A5B7K1H1</accession>
<feature type="region of interest" description="Disordered" evidence="1">
    <location>
        <begin position="1"/>
        <end position="23"/>
    </location>
</feature>
<proteinExistence type="predicted"/>
<keyword evidence="3" id="KW-1185">Reference proteome</keyword>
<evidence type="ECO:0000256" key="1">
    <source>
        <dbReference type="SAM" id="MobiDB-lite"/>
    </source>
</evidence>
<evidence type="ECO:0000313" key="2">
    <source>
        <dbReference type="EMBL" id="MPD02293.1"/>
    </source>
</evidence>
<name>A0A5B7K1H1_PORTR</name>
<protein>
    <submittedName>
        <fullName evidence="2">Uncharacterized protein</fullName>
    </submittedName>
</protein>
<sequence>MGKANSILLTDQRPRRTSLETEPQRKIRLNGHHQGDFKLTPEKINGTGLVVGSILPTSTTVSTLSAATFTAAFQTTSNDKKLAENFLTRKSDFSMPLLPGFD</sequence>
<comment type="caution">
    <text evidence="2">The sequence shown here is derived from an EMBL/GenBank/DDBJ whole genome shotgun (WGS) entry which is preliminary data.</text>
</comment>
<feature type="compositionally biased region" description="Basic and acidic residues" evidence="1">
    <location>
        <begin position="12"/>
        <end position="23"/>
    </location>
</feature>
<dbReference type="EMBL" id="VSRR010130762">
    <property type="protein sequence ID" value="MPD02293.1"/>
    <property type="molecule type" value="Genomic_DNA"/>
</dbReference>
<reference evidence="2 3" key="1">
    <citation type="submission" date="2019-05" db="EMBL/GenBank/DDBJ databases">
        <title>Another draft genome of Portunus trituberculatus and its Hox gene families provides insights of decapod evolution.</title>
        <authorList>
            <person name="Jeong J.-H."/>
            <person name="Song I."/>
            <person name="Kim S."/>
            <person name="Choi T."/>
            <person name="Kim D."/>
            <person name="Ryu S."/>
            <person name="Kim W."/>
        </authorList>
    </citation>
    <scope>NUCLEOTIDE SEQUENCE [LARGE SCALE GENOMIC DNA]</scope>
    <source>
        <tissue evidence="2">Muscle</tissue>
    </source>
</reference>
<evidence type="ECO:0000313" key="3">
    <source>
        <dbReference type="Proteomes" id="UP000324222"/>
    </source>
</evidence>
<organism evidence="2 3">
    <name type="scientific">Portunus trituberculatus</name>
    <name type="common">Swimming crab</name>
    <name type="synonym">Neptunus trituberculatus</name>
    <dbReference type="NCBI Taxonomy" id="210409"/>
    <lineage>
        <taxon>Eukaryota</taxon>
        <taxon>Metazoa</taxon>
        <taxon>Ecdysozoa</taxon>
        <taxon>Arthropoda</taxon>
        <taxon>Crustacea</taxon>
        <taxon>Multicrustacea</taxon>
        <taxon>Malacostraca</taxon>
        <taxon>Eumalacostraca</taxon>
        <taxon>Eucarida</taxon>
        <taxon>Decapoda</taxon>
        <taxon>Pleocyemata</taxon>
        <taxon>Brachyura</taxon>
        <taxon>Eubrachyura</taxon>
        <taxon>Portunoidea</taxon>
        <taxon>Portunidae</taxon>
        <taxon>Portuninae</taxon>
        <taxon>Portunus</taxon>
    </lineage>
</organism>
<gene>
    <name evidence="2" type="ORF">E2C01_097868</name>
</gene>
<dbReference type="AlphaFoldDB" id="A0A5B7K1H1"/>
<dbReference type="Proteomes" id="UP000324222">
    <property type="component" value="Unassembled WGS sequence"/>
</dbReference>